<reference evidence="2" key="1">
    <citation type="submission" date="2016-08" db="EMBL/GenBank/DDBJ databases">
        <authorList>
            <person name="Varghese N."/>
            <person name="Submissions Spin"/>
        </authorList>
    </citation>
    <scope>NUCLEOTIDE SEQUENCE [LARGE SCALE GENOMIC DNA]</scope>
    <source>
        <strain evidence="2">P1-7</strain>
    </source>
</reference>
<dbReference type="InterPro" id="IPR036388">
    <property type="entry name" value="WH-like_DNA-bd_sf"/>
</dbReference>
<dbReference type="SUPFAM" id="SSF46785">
    <property type="entry name" value="Winged helix' DNA-binding domain"/>
    <property type="match status" value="1"/>
</dbReference>
<evidence type="ECO:0000313" key="2">
    <source>
        <dbReference type="Proteomes" id="UP000199205"/>
    </source>
</evidence>
<dbReference type="EMBL" id="FMAF01000010">
    <property type="protein sequence ID" value="SCB38113.1"/>
    <property type="molecule type" value="Genomic_DNA"/>
</dbReference>
<evidence type="ECO:0008006" key="3">
    <source>
        <dbReference type="Google" id="ProtNLM"/>
    </source>
</evidence>
<evidence type="ECO:0000313" key="1">
    <source>
        <dbReference type="EMBL" id="SCB38113.1"/>
    </source>
</evidence>
<gene>
    <name evidence="1" type="ORF">GA0061101_110131</name>
</gene>
<dbReference type="AlphaFoldDB" id="A0A1C3WDR1"/>
<dbReference type="Gene3D" id="1.10.10.10">
    <property type="entry name" value="Winged helix-like DNA-binding domain superfamily/Winged helix DNA-binding domain"/>
    <property type="match status" value="1"/>
</dbReference>
<accession>A0A1C3WDR1</accession>
<proteinExistence type="predicted"/>
<dbReference type="Proteomes" id="UP000199205">
    <property type="component" value="Unassembled WGS sequence"/>
</dbReference>
<organism evidence="1 2">
    <name type="scientific">Rhizobium lusitanum</name>
    <dbReference type="NCBI Taxonomy" id="293958"/>
    <lineage>
        <taxon>Bacteria</taxon>
        <taxon>Pseudomonadati</taxon>
        <taxon>Pseudomonadota</taxon>
        <taxon>Alphaproteobacteria</taxon>
        <taxon>Hyphomicrobiales</taxon>
        <taxon>Rhizobiaceae</taxon>
        <taxon>Rhizobium/Agrobacterium group</taxon>
        <taxon>Rhizobium</taxon>
    </lineage>
</organism>
<protein>
    <recommendedName>
        <fullName evidence="3">Winged helix DNA-binding domain-containing protein</fullName>
    </recommendedName>
</protein>
<sequence length="89" mass="10432">MLWLVRSLLKDNLVKYVNNPDHKRAKLLVFTERGRQLYKEVEWRQRIWTHEIGTSFNLENLQSTTQCIRRLGESIKGGDGNDDESEIGS</sequence>
<name>A0A1C3WDR1_9HYPH</name>
<dbReference type="InterPro" id="IPR036390">
    <property type="entry name" value="WH_DNA-bd_sf"/>
</dbReference>